<feature type="domain" description="SGNH hydrolase-type esterase" evidence="2">
    <location>
        <begin position="117"/>
        <end position="314"/>
    </location>
</feature>
<keyword evidence="1" id="KW-0472">Membrane</keyword>
<gene>
    <name evidence="3" type="ORF">ER308_14440</name>
</gene>
<evidence type="ECO:0000256" key="1">
    <source>
        <dbReference type="SAM" id="Phobius"/>
    </source>
</evidence>
<keyword evidence="4" id="KW-1185">Reference proteome</keyword>
<keyword evidence="3" id="KW-0378">Hydrolase</keyword>
<protein>
    <submittedName>
        <fullName evidence="3">SGNH/GDSL hydrolase family protein</fullName>
    </submittedName>
</protein>
<feature type="transmembrane region" description="Helical" evidence="1">
    <location>
        <begin position="58"/>
        <end position="80"/>
    </location>
</feature>
<keyword evidence="1" id="KW-0812">Transmembrane</keyword>
<accession>A0A411YHE6</accession>
<dbReference type="Proteomes" id="UP000291469">
    <property type="component" value="Chromosome"/>
</dbReference>
<evidence type="ECO:0000313" key="3">
    <source>
        <dbReference type="EMBL" id="QBI20637.1"/>
    </source>
</evidence>
<dbReference type="GO" id="GO:0004622">
    <property type="term" value="F:phosphatidylcholine lysophospholipase activity"/>
    <property type="evidence" value="ECO:0007669"/>
    <property type="project" value="TreeGrafter"/>
</dbReference>
<proteinExistence type="predicted"/>
<dbReference type="EMBL" id="CP036402">
    <property type="protein sequence ID" value="QBI20637.1"/>
    <property type="molecule type" value="Genomic_DNA"/>
</dbReference>
<dbReference type="Gene3D" id="3.40.50.1110">
    <property type="entry name" value="SGNH hydrolase"/>
    <property type="match status" value="1"/>
</dbReference>
<name>A0A411YHE6_9ACTN</name>
<dbReference type="Pfam" id="PF13472">
    <property type="entry name" value="Lipase_GDSL_2"/>
    <property type="match status" value="1"/>
</dbReference>
<reference evidence="3 4" key="1">
    <citation type="submission" date="2019-01" db="EMBL/GenBank/DDBJ databases">
        <title>Egibacter rhizosphaerae EGI 80759T.</title>
        <authorList>
            <person name="Chen D.-D."/>
            <person name="Tian Y."/>
            <person name="Jiao J.-Y."/>
            <person name="Zhang X.-T."/>
            <person name="Zhang Y.-G."/>
            <person name="Zhang Y."/>
            <person name="Xiao M."/>
            <person name="Shu W.-S."/>
            <person name="Li W.-J."/>
        </authorList>
    </citation>
    <scope>NUCLEOTIDE SEQUENCE [LARGE SCALE GENOMIC DNA]</scope>
    <source>
        <strain evidence="3 4">EGI 80759</strain>
    </source>
</reference>
<dbReference type="AlphaFoldDB" id="A0A411YHE6"/>
<dbReference type="CDD" id="cd00229">
    <property type="entry name" value="SGNH_hydrolase"/>
    <property type="match status" value="1"/>
</dbReference>
<sequence length="326" mass="34947">MRGTACGATSGVPARADIRRNARHGVRRYLRGARTRGHPSPAAGHRAIRRRGCESGGVRRFVVVLLLLFAGGLTAAAIAGPESVREAVASAQALLGDEEAGGDDPGEPEGEPLDYVALGDSLAAGFAAPSGYPEHLAQRLEESTGRPVEVEVAAQIGWTTRRLRDAVDERAPLREALADADLVTVSVGSNDLFRAAFELGETCAEPACARPPIERFHERWEDLLAEIDAHTDARVVVTDFYDPFAGRRGEDELTSLGRELRAEANRGLRAAAEQRGFVIAPVEQAFHGADGTEDPRDRDLIAFDGIHPNRAGQERIADAVEAALQR</sequence>
<dbReference type="PANTHER" id="PTHR30383">
    <property type="entry name" value="THIOESTERASE 1/PROTEASE 1/LYSOPHOSPHOLIPASE L1"/>
    <property type="match status" value="1"/>
</dbReference>
<evidence type="ECO:0000259" key="2">
    <source>
        <dbReference type="Pfam" id="PF13472"/>
    </source>
</evidence>
<keyword evidence="1" id="KW-1133">Transmembrane helix</keyword>
<evidence type="ECO:0000313" key="4">
    <source>
        <dbReference type="Proteomes" id="UP000291469"/>
    </source>
</evidence>
<dbReference type="PANTHER" id="PTHR30383:SF5">
    <property type="entry name" value="SGNH HYDROLASE-TYPE ESTERASE DOMAIN-CONTAINING PROTEIN"/>
    <property type="match status" value="1"/>
</dbReference>
<dbReference type="SUPFAM" id="SSF52266">
    <property type="entry name" value="SGNH hydrolase"/>
    <property type="match status" value="1"/>
</dbReference>
<dbReference type="InterPro" id="IPR013830">
    <property type="entry name" value="SGNH_hydro"/>
</dbReference>
<dbReference type="InterPro" id="IPR051532">
    <property type="entry name" value="Ester_Hydrolysis_Enzymes"/>
</dbReference>
<dbReference type="InterPro" id="IPR036514">
    <property type="entry name" value="SGNH_hydro_sf"/>
</dbReference>
<dbReference type="KEGG" id="erz:ER308_14440"/>
<organism evidence="3 4">
    <name type="scientific">Egibacter rhizosphaerae</name>
    <dbReference type="NCBI Taxonomy" id="1670831"/>
    <lineage>
        <taxon>Bacteria</taxon>
        <taxon>Bacillati</taxon>
        <taxon>Actinomycetota</taxon>
        <taxon>Nitriliruptoria</taxon>
        <taxon>Egibacterales</taxon>
        <taxon>Egibacteraceae</taxon>
        <taxon>Egibacter</taxon>
    </lineage>
</organism>
<dbReference type="OrthoDB" id="8215557at2"/>